<sequence>MTEIGLEPLLTESQIQERVTELAKQIAADYGETQVLLVAVLRGSIHFVSDLARRIGRADWELDFIQVRSYQSGRKSSGVVQIRKDLDTNLEGRDVLIVEDVVDTGATLAHLRELLGTRRPKSLRVVALLVKEGAIRAGTQVEYMGFRIPDAFVVGYGLDYDERYRHLPYVAILP</sequence>
<keyword evidence="6 15" id="KW-0963">Cytoplasm</keyword>
<name>A0A931LTJ8_FIMGI</name>
<comment type="cofactor">
    <cofactor evidence="1 15">
        <name>Mg(2+)</name>
        <dbReference type="ChEBI" id="CHEBI:18420"/>
    </cofactor>
</comment>
<proteinExistence type="inferred from homology"/>
<evidence type="ECO:0000256" key="5">
    <source>
        <dbReference type="ARBA" id="ARBA00008391"/>
    </source>
</evidence>
<dbReference type="InterPro" id="IPR000836">
    <property type="entry name" value="PRTase_dom"/>
</dbReference>
<evidence type="ECO:0000256" key="14">
    <source>
        <dbReference type="ARBA" id="ARBA00049402"/>
    </source>
</evidence>
<evidence type="ECO:0000256" key="3">
    <source>
        <dbReference type="ARBA" id="ARBA00004669"/>
    </source>
</evidence>
<evidence type="ECO:0000313" key="17">
    <source>
        <dbReference type="EMBL" id="MBI1757082.1"/>
    </source>
</evidence>
<dbReference type="CDD" id="cd06223">
    <property type="entry name" value="PRTases_typeI"/>
    <property type="match status" value="1"/>
</dbReference>
<comment type="pathway">
    <text evidence="3 15">Purine metabolism; IMP biosynthesis via salvage pathway; IMP from hypoxanthine: step 1/1.</text>
</comment>
<dbReference type="GO" id="GO:0052657">
    <property type="term" value="F:guanine phosphoribosyltransferase activity"/>
    <property type="evidence" value="ECO:0007669"/>
    <property type="project" value="UniProtKB-ARBA"/>
</dbReference>
<dbReference type="GO" id="GO:0005829">
    <property type="term" value="C:cytosol"/>
    <property type="evidence" value="ECO:0007669"/>
    <property type="project" value="TreeGrafter"/>
</dbReference>
<feature type="domain" description="Phosphoribosyltransferase" evidence="16">
    <location>
        <begin position="14"/>
        <end position="160"/>
    </location>
</feature>
<evidence type="ECO:0000256" key="13">
    <source>
        <dbReference type="ARBA" id="ARBA00048811"/>
    </source>
</evidence>
<dbReference type="NCBIfam" id="TIGR01203">
    <property type="entry name" value="HGPRTase"/>
    <property type="match status" value="1"/>
</dbReference>
<evidence type="ECO:0000256" key="2">
    <source>
        <dbReference type="ARBA" id="ARBA00004496"/>
    </source>
</evidence>
<dbReference type="EMBL" id="JACOSL010000051">
    <property type="protein sequence ID" value="MBI1757082.1"/>
    <property type="molecule type" value="Genomic_DNA"/>
</dbReference>
<comment type="subcellular location">
    <subcellularLocation>
        <location evidence="2 15">Cytoplasm</location>
    </subcellularLocation>
</comment>
<evidence type="ECO:0000256" key="6">
    <source>
        <dbReference type="ARBA" id="ARBA00022490"/>
    </source>
</evidence>
<evidence type="ECO:0000256" key="7">
    <source>
        <dbReference type="ARBA" id="ARBA00022676"/>
    </source>
</evidence>
<keyword evidence="11 15" id="KW-0547">Nucleotide-binding</keyword>
<dbReference type="AlphaFoldDB" id="A0A931LTJ8"/>
<dbReference type="Pfam" id="PF00156">
    <property type="entry name" value="Pribosyltran"/>
    <property type="match status" value="1"/>
</dbReference>
<dbReference type="GO" id="GO:0032264">
    <property type="term" value="P:IMP salvage"/>
    <property type="evidence" value="ECO:0007669"/>
    <property type="project" value="TreeGrafter"/>
</dbReference>
<evidence type="ECO:0000256" key="15">
    <source>
        <dbReference type="RuleBase" id="RU364099"/>
    </source>
</evidence>
<dbReference type="PANTHER" id="PTHR43340">
    <property type="entry name" value="HYPOXANTHINE-GUANINE PHOSPHORIBOSYLTRANSFERASE"/>
    <property type="match status" value="1"/>
</dbReference>
<evidence type="ECO:0000256" key="10">
    <source>
        <dbReference type="ARBA" id="ARBA00022726"/>
    </source>
</evidence>
<comment type="catalytic activity">
    <reaction evidence="14">
        <text>IMP + diphosphate = hypoxanthine + 5-phospho-alpha-D-ribose 1-diphosphate</text>
        <dbReference type="Rhea" id="RHEA:17973"/>
        <dbReference type="ChEBI" id="CHEBI:17368"/>
        <dbReference type="ChEBI" id="CHEBI:33019"/>
        <dbReference type="ChEBI" id="CHEBI:58017"/>
        <dbReference type="ChEBI" id="CHEBI:58053"/>
        <dbReference type="EC" id="2.4.2.8"/>
    </reaction>
    <physiologicalReaction direction="right-to-left" evidence="14">
        <dbReference type="Rhea" id="RHEA:17975"/>
    </physiologicalReaction>
</comment>
<evidence type="ECO:0000256" key="11">
    <source>
        <dbReference type="ARBA" id="ARBA00022741"/>
    </source>
</evidence>
<dbReference type="PANTHER" id="PTHR43340:SF1">
    <property type="entry name" value="HYPOXANTHINE PHOSPHORIBOSYLTRANSFERASE"/>
    <property type="match status" value="1"/>
</dbReference>
<dbReference type="FunFam" id="3.40.50.2020:FF:000006">
    <property type="entry name" value="Hypoxanthine phosphoribosyltransferase"/>
    <property type="match status" value="1"/>
</dbReference>
<comment type="caution">
    <text evidence="17">The sequence shown here is derived from an EMBL/GenBank/DDBJ whole genome shotgun (WGS) entry which is preliminary data.</text>
</comment>
<evidence type="ECO:0000256" key="9">
    <source>
        <dbReference type="ARBA" id="ARBA00022723"/>
    </source>
</evidence>
<evidence type="ECO:0000256" key="1">
    <source>
        <dbReference type="ARBA" id="ARBA00001946"/>
    </source>
</evidence>
<dbReference type="Proteomes" id="UP000727962">
    <property type="component" value="Unassembled WGS sequence"/>
</dbReference>
<dbReference type="SUPFAM" id="SSF53271">
    <property type="entry name" value="PRTase-like"/>
    <property type="match status" value="1"/>
</dbReference>
<evidence type="ECO:0000256" key="4">
    <source>
        <dbReference type="ARBA" id="ARBA00004676"/>
    </source>
</evidence>
<dbReference type="InterPro" id="IPR050408">
    <property type="entry name" value="HGPRT"/>
</dbReference>
<keyword evidence="12 15" id="KW-0460">Magnesium</keyword>
<organism evidence="17 18">
    <name type="scientific">Fimbriimonas ginsengisoli</name>
    <dbReference type="NCBI Taxonomy" id="1005039"/>
    <lineage>
        <taxon>Bacteria</taxon>
        <taxon>Bacillati</taxon>
        <taxon>Armatimonadota</taxon>
        <taxon>Fimbriimonadia</taxon>
        <taxon>Fimbriimonadales</taxon>
        <taxon>Fimbriimonadaceae</taxon>
        <taxon>Fimbriimonas</taxon>
    </lineage>
</organism>
<dbReference type="Gene3D" id="3.40.50.2020">
    <property type="match status" value="1"/>
</dbReference>
<keyword evidence="9 15" id="KW-0479">Metal-binding</keyword>
<protein>
    <recommendedName>
        <fullName evidence="15">Hypoxanthine phosphoribosyltransferase</fullName>
        <ecNumber evidence="15">2.4.2.8</ecNumber>
    </recommendedName>
</protein>
<evidence type="ECO:0000256" key="12">
    <source>
        <dbReference type="ARBA" id="ARBA00022842"/>
    </source>
</evidence>
<comment type="pathway">
    <text evidence="4">Purine metabolism; GMP biosynthesis via salvage pathway; GMP from guanine: step 1/1.</text>
</comment>
<dbReference type="GO" id="GO:0032263">
    <property type="term" value="P:GMP salvage"/>
    <property type="evidence" value="ECO:0007669"/>
    <property type="project" value="TreeGrafter"/>
</dbReference>
<dbReference type="GO" id="GO:0006178">
    <property type="term" value="P:guanine salvage"/>
    <property type="evidence" value="ECO:0007669"/>
    <property type="project" value="TreeGrafter"/>
</dbReference>
<dbReference type="GO" id="GO:0006166">
    <property type="term" value="P:purine ribonucleoside salvage"/>
    <property type="evidence" value="ECO:0007669"/>
    <property type="project" value="UniProtKB-KW"/>
</dbReference>
<keyword evidence="7 15" id="KW-0328">Glycosyltransferase</keyword>
<reference evidence="17" key="1">
    <citation type="submission" date="2020-07" db="EMBL/GenBank/DDBJ databases">
        <title>Huge and variable diversity of episymbiotic CPR bacteria and DPANN archaea in groundwater ecosystems.</title>
        <authorList>
            <person name="He C.Y."/>
            <person name="Keren R."/>
            <person name="Whittaker M."/>
            <person name="Farag I.F."/>
            <person name="Doudna J."/>
            <person name="Cate J.H.D."/>
            <person name="Banfield J.F."/>
        </authorList>
    </citation>
    <scope>NUCLEOTIDE SEQUENCE</scope>
    <source>
        <strain evidence="17">NC_groundwater_17_Pr7_B-0.1um_64_12</strain>
    </source>
</reference>
<dbReference type="EC" id="2.4.2.8" evidence="15"/>
<dbReference type="GO" id="GO:0000287">
    <property type="term" value="F:magnesium ion binding"/>
    <property type="evidence" value="ECO:0007669"/>
    <property type="project" value="TreeGrafter"/>
</dbReference>
<dbReference type="GO" id="GO:0000166">
    <property type="term" value="F:nucleotide binding"/>
    <property type="evidence" value="ECO:0007669"/>
    <property type="project" value="UniProtKB-KW"/>
</dbReference>
<keyword evidence="10 15" id="KW-0660">Purine salvage</keyword>
<comment type="catalytic activity">
    <reaction evidence="13">
        <text>GMP + diphosphate = guanine + 5-phospho-alpha-D-ribose 1-diphosphate</text>
        <dbReference type="Rhea" id="RHEA:25424"/>
        <dbReference type="ChEBI" id="CHEBI:16235"/>
        <dbReference type="ChEBI" id="CHEBI:33019"/>
        <dbReference type="ChEBI" id="CHEBI:58017"/>
        <dbReference type="ChEBI" id="CHEBI:58115"/>
        <dbReference type="EC" id="2.4.2.8"/>
    </reaction>
    <physiologicalReaction direction="right-to-left" evidence="13">
        <dbReference type="Rhea" id="RHEA:25426"/>
    </physiologicalReaction>
</comment>
<dbReference type="InterPro" id="IPR005904">
    <property type="entry name" value="Hxn_phspho_trans"/>
</dbReference>
<evidence type="ECO:0000256" key="8">
    <source>
        <dbReference type="ARBA" id="ARBA00022679"/>
    </source>
</evidence>
<comment type="similarity">
    <text evidence="5 15">Belongs to the purine/pyrimidine phosphoribosyltransferase family.</text>
</comment>
<dbReference type="GO" id="GO:0046100">
    <property type="term" value="P:hypoxanthine metabolic process"/>
    <property type="evidence" value="ECO:0007669"/>
    <property type="project" value="TreeGrafter"/>
</dbReference>
<gene>
    <name evidence="17" type="primary">hpt</name>
    <name evidence="17" type="ORF">HYR64_08265</name>
</gene>
<evidence type="ECO:0000313" key="18">
    <source>
        <dbReference type="Proteomes" id="UP000727962"/>
    </source>
</evidence>
<dbReference type="GO" id="GO:0004422">
    <property type="term" value="F:hypoxanthine phosphoribosyltransferase activity"/>
    <property type="evidence" value="ECO:0007669"/>
    <property type="project" value="InterPro"/>
</dbReference>
<dbReference type="InterPro" id="IPR029057">
    <property type="entry name" value="PRTase-like"/>
</dbReference>
<accession>A0A931LTJ8</accession>
<keyword evidence="8 15" id="KW-0808">Transferase</keyword>
<evidence type="ECO:0000259" key="16">
    <source>
        <dbReference type="Pfam" id="PF00156"/>
    </source>
</evidence>